<keyword evidence="2" id="KW-1185">Reference proteome</keyword>
<comment type="caution">
    <text evidence="1">The sequence shown here is derived from an EMBL/GenBank/DDBJ whole genome shotgun (WGS) entry which is preliminary data.</text>
</comment>
<proteinExistence type="predicted"/>
<evidence type="ECO:0000313" key="2">
    <source>
        <dbReference type="Proteomes" id="UP000291343"/>
    </source>
</evidence>
<organism evidence="1 2">
    <name type="scientific">Laodelphax striatellus</name>
    <name type="common">Small brown planthopper</name>
    <name type="synonym">Delphax striatella</name>
    <dbReference type="NCBI Taxonomy" id="195883"/>
    <lineage>
        <taxon>Eukaryota</taxon>
        <taxon>Metazoa</taxon>
        <taxon>Ecdysozoa</taxon>
        <taxon>Arthropoda</taxon>
        <taxon>Hexapoda</taxon>
        <taxon>Insecta</taxon>
        <taxon>Pterygota</taxon>
        <taxon>Neoptera</taxon>
        <taxon>Paraneoptera</taxon>
        <taxon>Hemiptera</taxon>
        <taxon>Auchenorrhyncha</taxon>
        <taxon>Fulgoroidea</taxon>
        <taxon>Delphacidae</taxon>
        <taxon>Criomorphinae</taxon>
        <taxon>Laodelphax</taxon>
    </lineage>
</organism>
<sequence length="192" mass="20522">MSTNGSEVGAPLEGGTCKSIGATLLAGNAVLRDLVALGADSPELGVRSVEVKQMAFDLEREVRLLLDSERSRGKRLTVGMANALGGVFDLMLDSIDLLVGVIAYHRGRASVSVEDIASKVRGQLTECMDVSLREFKSSLAMESEKCVQKVVNACKQGVDVSVGQIKKSMNENMNSVKDVVSEKSESWVVSDL</sequence>
<reference evidence="1 2" key="1">
    <citation type="journal article" date="2017" name="Gigascience">
        <title>Genome sequence of the small brown planthopper, Laodelphax striatellus.</title>
        <authorList>
            <person name="Zhu J."/>
            <person name="Jiang F."/>
            <person name="Wang X."/>
            <person name="Yang P."/>
            <person name="Bao Y."/>
            <person name="Zhao W."/>
            <person name="Wang W."/>
            <person name="Lu H."/>
            <person name="Wang Q."/>
            <person name="Cui N."/>
            <person name="Li J."/>
            <person name="Chen X."/>
            <person name="Luo L."/>
            <person name="Yu J."/>
            <person name="Kang L."/>
            <person name="Cui F."/>
        </authorList>
    </citation>
    <scope>NUCLEOTIDE SEQUENCE [LARGE SCALE GENOMIC DNA]</scope>
    <source>
        <strain evidence="1">Lst14</strain>
    </source>
</reference>
<dbReference type="InParanoid" id="A0A482X7Q4"/>
<dbReference type="AlphaFoldDB" id="A0A482X7Q4"/>
<gene>
    <name evidence="1" type="ORF">LSTR_LSTR015426</name>
</gene>
<accession>A0A482X7Q4</accession>
<evidence type="ECO:0000313" key="1">
    <source>
        <dbReference type="EMBL" id="RZF41743.1"/>
    </source>
</evidence>
<dbReference type="EMBL" id="QKKF02016332">
    <property type="protein sequence ID" value="RZF41743.1"/>
    <property type="molecule type" value="Genomic_DNA"/>
</dbReference>
<name>A0A482X7Q4_LAOST</name>
<dbReference type="Proteomes" id="UP000291343">
    <property type="component" value="Unassembled WGS sequence"/>
</dbReference>
<protein>
    <submittedName>
        <fullName evidence="1">Uncharacterized protein</fullName>
    </submittedName>
</protein>